<accession>A0A5E7K0B0</accession>
<evidence type="ECO:0000313" key="1">
    <source>
        <dbReference type="EMBL" id="VVO95249.1"/>
    </source>
</evidence>
<dbReference type="Proteomes" id="UP000327111">
    <property type="component" value="Unassembled WGS sequence"/>
</dbReference>
<protein>
    <submittedName>
        <fullName evidence="1">Uncharacterized protein</fullName>
    </submittedName>
</protein>
<dbReference type="EMBL" id="CABVIF010000004">
    <property type="protein sequence ID" value="VVO95249.1"/>
    <property type="molecule type" value="Genomic_DNA"/>
</dbReference>
<dbReference type="AlphaFoldDB" id="A0A5E7K0B0"/>
<gene>
    <name evidence="1" type="ORF">PS854_02509</name>
</gene>
<organism evidence="1 2">
    <name type="scientific">Pseudomonas fluorescens</name>
    <dbReference type="NCBI Taxonomy" id="294"/>
    <lineage>
        <taxon>Bacteria</taxon>
        <taxon>Pseudomonadati</taxon>
        <taxon>Pseudomonadota</taxon>
        <taxon>Gammaproteobacteria</taxon>
        <taxon>Pseudomonadales</taxon>
        <taxon>Pseudomonadaceae</taxon>
        <taxon>Pseudomonas</taxon>
    </lineage>
</organism>
<sequence length="67" mass="7573">MVENPGMWVEERSLFEVGTVVGLLRIRLMVRPGPERCGYAPGRRGLGKRLDYRKVANDSTRGENVLN</sequence>
<evidence type="ECO:0000313" key="2">
    <source>
        <dbReference type="Proteomes" id="UP000327111"/>
    </source>
</evidence>
<proteinExistence type="predicted"/>
<name>A0A5E7K0B0_PSEFL</name>
<reference evidence="1 2" key="1">
    <citation type="submission" date="2019-09" db="EMBL/GenBank/DDBJ databases">
        <authorList>
            <person name="Chandra G."/>
            <person name="Truman W A."/>
        </authorList>
    </citation>
    <scope>NUCLEOTIDE SEQUENCE [LARGE SCALE GENOMIC DNA]</scope>
    <source>
        <strain evidence="1">PS854</strain>
    </source>
</reference>